<name>A0ABZ2YUU6_9BACT</name>
<dbReference type="Proteomes" id="UP001485459">
    <property type="component" value="Chromosome"/>
</dbReference>
<sequence>MEPKRKRGGLVELYRNCLIRIVLPAVWCWPGVCFAQQEESQHNAEWQELQAETDPESFRENDEQWTLLQRYLRRPLDLNSASAEELQELGLLQPGQIQQLLDHRKRLGPLAAIYELQAVQGFDLPLIRKLLPYVMAGHGFAEQVPFRRIWTEGQHTLQLRYSRTWAGRGASFFPAPDKPPAYAGSLDKAVLRYRYAMGRHGGWGLVLEKDAGEAWLRKGTPLPDHIGFHWAVRRPGLLKCLVVGDYTINVGQGLMQWHGMAPGKSSSVMQFKREGEAARPYAGAGEFYFYRGLAGTLALRKSELTAWLSVRQLDGRLKLLDEESAAMGGTLLPAGYHRTASELEARGNVRQHTAGAIWKRRWAAGHVGVNVQGHRFAVPLQRGTALYQLFRFADDRLLEAGVDHAFTWRNVHFFGEVVRSSAGGWAFMQGGMAALSPAMDAGWVWRSGEPGFAGLYGAPFGVTGTAANERGCYGALQVKVKPNWLLSGYVDMFGFPWLRYRVGAPSVGSDVLLAVHWNPARHATVHGSYRFMERMQDKLREGHNVISPASYGRHQFQLRWELPLTPAVTWRVRAQSQVLESGPGWIAMQQWNWRQGRWKGSWSHAWYDGPPGEGMYLSGLGFPGDGTVNRFSGTGGYVRMQIQRSIAERWNAWFSWQYAGSRTVPQTIQEWRNGMLPEARSTIQLQLQYEWGE</sequence>
<evidence type="ECO:0000313" key="1">
    <source>
        <dbReference type="EMBL" id="WZN43182.1"/>
    </source>
</evidence>
<dbReference type="Gene3D" id="1.10.150.280">
    <property type="entry name" value="AF1531-like domain"/>
    <property type="match status" value="1"/>
</dbReference>
<accession>A0ABZ2YUU6</accession>
<dbReference type="SUPFAM" id="SSF47781">
    <property type="entry name" value="RuvA domain 2-like"/>
    <property type="match status" value="1"/>
</dbReference>
<dbReference type="InterPro" id="IPR010994">
    <property type="entry name" value="RuvA_2-like"/>
</dbReference>
<gene>
    <name evidence="1" type="ORF">WJU16_09070</name>
</gene>
<evidence type="ECO:0000313" key="2">
    <source>
        <dbReference type="Proteomes" id="UP001485459"/>
    </source>
</evidence>
<protein>
    <submittedName>
        <fullName evidence="1">Helix-hairpin-helix domain-containing protein</fullName>
    </submittedName>
</protein>
<proteinExistence type="predicted"/>
<reference evidence="2" key="1">
    <citation type="submission" date="2024-03" db="EMBL/GenBank/DDBJ databases">
        <title>Chitinophaga horti sp. nov., isolated from garden soil.</title>
        <authorList>
            <person name="Lee D.S."/>
            <person name="Han D.M."/>
            <person name="Baek J.H."/>
            <person name="Choi D.G."/>
            <person name="Jeon J.H."/>
            <person name="Jeon C.O."/>
        </authorList>
    </citation>
    <scope>NUCLEOTIDE SEQUENCE [LARGE SCALE GENOMIC DNA]</scope>
    <source>
        <strain evidence="2">GPA1</strain>
    </source>
</reference>
<organism evidence="1 2">
    <name type="scientific">Chitinophaga pollutisoli</name>
    <dbReference type="NCBI Taxonomy" id="3133966"/>
    <lineage>
        <taxon>Bacteria</taxon>
        <taxon>Pseudomonadati</taxon>
        <taxon>Bacteroidota</taxon>
        <taxon>Chitinophagia</taxon>
        <taxon>Chitinophagales</taxon>
        <taxon>Chitinophagaceae</taxon>
        <taxon>Chitinophaga</taxon>
    </lineage>
</organism>
<dbReference type="RefSeq" id="WP_341838000.1">
    <property type="nucleotide sequence ID" value="NZ_CP149822.1"/>
</dbReference>
<keyword evidence="2" id="KW-1185">Reference proteome</keyword>
<dbReference type="EMBL" id="CP149822">
    <property type="protein sequence ID" value="WZN43182.1"/>
    <property type="molecule type" value="Genomic_DNA"/>
</dbReference>